<dbReference type="EMBL" id="BAAAPU010000007">
    <property type="protein sequence ID" value="GAA1983003.1"/>
    <property type="molecule type" value="Genomic_DNA"/>
</dbReference>
<dbReference type="Pfam" id="PF14907">
    <property type="entry name" value="NTP_transf_5"/>
    <property type="match status" value="1"/>
</dbReference>
<dbReference type="SUPFAM" id="SSF81301">
    <property type="entry name" value="Nucleotidyltransferase"/>
    <property type="match status" value="1"/>
</dbReference>
<protein>
    <recommendedName>
        <fullName evidence="3">Nucleotidyltransferase-like protein</fullName>
    </recommendedName>
</protein>
<comment type="caution">
    <text evidence="1">The sequence shown here is derived from an EMBL/GenBank/DDBJ whole genome shotgun (WGS) entry which is preliminary data.</text>
</comment>
<organism evidence="1 2">
    <name type="scientific">Terrabacter lapilli</name>
    <dbReference type="NCBI Taxonomy" id="436231"/>
    <lineage>
        <taxon>Bacteria</taxon>
        <taxon>Bacillati</taxon>
        <taxon>Actinomycetota</taxon>
        <taxon>Actinomycetes</taxon>
        <taxon>Micrococcales</taxon>
        <taxon>Intrasporangiaceae</taxon>
        <taxon>Terrabacter</taxon>
    </lineage>
</organism>
<dbReference type="RefSeq" id="WP_344062885.1">
    <property type="nucleotide sequence ID" value="NZ_BAAAPU010000007.1"/>
</dbReference>
<dbReference type="Gene3D" id="3.30.460.40">
    <property type="match status" value="1"/>
</dbReference>
<evidence type="ECO:0008006" key="3">
    <source>
        <dbReference type="Google" id="ProtNLM"/>
    </source>
</evidence>
<gene>
    <name evidence="1" type="ORF">GCM10009817_25460</name>
</gene>
<keyword evidence="2" id="KW-1185">Reference proteome</keyword>
<evidence type="ECO:0000313" key="1">
    <source>
        <dbReference type="EMBL" id="GAA1983003.1"/>
    </source>
</evidence>
<dbReference type="InterPro" id="IPR039498">
    <property type="entry name" value="NTP_transf_5"/>
</dbReference>
<dbReference type="Proteomes" id="UP001500013">
    <property type="component" value="Unassembled WGS sequence"/>
</dbReference>
<evidence type="ECO:0000313" key="2">
    <source>
        <dbReference type="Proteomes" id="UP001500013"/>
    </source>
</evidence>
<name>A0ABN2SAH7_9MICO</name>
<accession>A0ABN2SAH7</accession>
<sequence>MGADNTSDLREALKTVAVALKHTGLPFALMGGYAAWARGGPEPDHDVDFLVADEDAVEVAARLADQDLDVVQPPEDWLFKVYTQGAMVDVIHRPVGGPADREEVLRATPMDVLSVEMPVQDATDLVVHKLNSLDEHYCDLSVVLPTLRALREQVDWARVATQTADNDFAAAVMFLLERLGVVGARA</sequence>
<proteinExistence type="predicted"/>
<dbReference type="InterPro" id="IPR043519">
    <property type="entry name" value="NT_sf"/>
</dbReference>
<reference evidence="1 2" key="1">
    <citation type="journal article" date="2019" name="Int. J. Syst. Evol. Microbiol.">
        <title>The Global Catalogue of Microorganisms (GCM) 10K type strain sequencing project: providing services to taxonomists for standard genome sequencing and annotation.</title>
        <authorList>
            <consortium name="The Broad Institute Genomics Platform"/>
            <consortium name="The Broad Institute Genome Sequencing Center for Infectious Disease"/>
            <person name="Wu L."/>
            <person name="Ma J."/>
        </authorList>
    </citation>
    <scope>NUCLEOTIDE SEQUENCE [LARGE SCALE GENOMIC DNA]</scope>
    <source>
        <strain evidence="1 2">JCM 15628</strain>
    </source>
</reference>